<feature type="transmembrane region" description="Helical" evidence="1">
    <location>
        <begin position="325"/>
        <end position="351"/>
    </location>
</feature>
<organism evidence="3 4">
    <name type="scientific">Candidatus Curtissbacteria bacterium GW2011_GWC1_44_33</name>
    <dbReference type="NCBI Taxonomy" id="1618413"/>
    <lineage>
        <taxon>Bacteria</taxon>
        <taxon>Candidatus Curtissiibacteriota</taxon>
    </lineage>
</organism>
<feature type="transmembrane region" description="Helical" evidence="1">
    <location>
        <begin position="293"/>
        <end position="319"/>
    </location>
</feature>
<evidence type="ECO:0000256" key="2">
    <source>
        <dbReference type="SAM" id="SignalP"/>
    </source>
</evidence>
<name>A0A0G1J734_9BACT</name>
<feature type="transmembrane region" description="Helical" evidence="1">
    <location>
        <begin position="256"/>
        <end position="281"/>
    </location>
</feature>
<evidence type="ECO:0000313" key="3">
    <source>
        <dbReference type="EMBL" id="KKT67481.1"/>
    </source>
</evidence>
<reference evidence="3 4" key="1">
    <citation type="journal article" date="2015" name="Nature">
        <title>rRNA introns, odd ribosomes, and small enigmatic genomes across a large radiation of phyla.</title>
        <authorList>
            <person name="Brown C.T."/>
            <person name="Hug L.A."/>
            <person name="Thomas B.C."/>
            <person name="Sharon I."/>
            <person name="Castelle C.J."/>
            <person name="Singh A."/>
            <person name="Wilkins M.J."/>
            <person name="Williams K.H."/>
            <person name="Banfield J.F."/>
        </authorList>
    </citation>
    <scope>NUCLEOTIDE SEQUENCE [LARGE SCALE GENOMIC DNA]</scope>
</reference>
<feature type="transmembrane region" description="Helical" evidence="1">
    <location>
        <begin position="208"/>
        <end position="236"/>
    </location>
</feature>
<feature type="transmembrane region" description="Helical" evidence="1">
    <location>
        <begin position="424"/>
        <end position="448"/>
    </location>
</feature>
<dbReference type="EMBL" id="LCIZ01000008">
    <property type="protein sequence ID" value="KKT67481.1"/>
    <property type="molecule type" value="Genomic_DNA"/>
</dbReference>
<evidence type="ECO:0008006" key="5">
    <source>
        <dbReference type="Google" id="ProtNLM"/>
    </source>
</evidence>
<gene>
    <name evidence="3" type="ORF">UW61_C0008G0009</name>
</gene>
<keyword evidence="1" id="KW-1133">Transmembrane helix</keyword>
<feature type="transmembrane region" description="Helical" evidence="1">
    <location>
        <begin position="167"/>
        <end position="187"/>
    </location>
</feature>
<accession>A0A0G1J734</accession>
<keyword evidence="2" id="KW-0732">Signal</keyword>
<dbReference type="AlphaFoldDB" id="A0A0G1J734"/>
<feature type="signal peptide" evidence="2">
    <location>
        <begin position="1"/>
        <end position="27"/>
    </location>
</feature>
<dbReference type="Proteomes" id="UP000033901">
    <property type="component" value="Unassembled WGS sequence"/>
</dbReference>
<evidence type="ECO:0000256" key="1">
    <source>
        <dbReference type="SAM" id="Phobius"/>
    </source>
</evidence>
<protein>
    <recommendedName>
        <fullName evidence="5">TrbL/VirB6 plasmid conjugal transfer protein</fullName>
    </recommendedName>
</protein>
<feature type="chain" id="PRO_5002537940" description="TrbL/VirB6 plasmid conjugal transfer protein" evidence="2">
    <location>
        <begin position="28"/>
        <end position="530"/>
    </location>
</feature>
<sequence>MSAIKKIVLSFFVFLLLTFSFVPYAQAQGAWYNQSFEEWSTKVFDKNSPQEIFGERYTYAQVLWIVYSLTSVLTGPDLLACLNSADSGETLKNCIEALNPQGGSLGNSANIAFWGDTLLTSRPASGVEYLANAASRLNIIPQAYAQEGFGFRTLQPVLTIWKIVRNMTYLLLVLVILVLAFMIMFRVKISPQVVITVQSALPKIAITIVLITFSYAIAGFLVDISYLILGVIAAFIKSAGSEITSLGFKELYNTMLTGHPIAAIMFALTIFTLIIAGTAGWATAIPILTVPGFIVGGLAIVLFLLIMLLLVIAAVRIIWLMFKTFVTIVLLIIAGPIMILLGAVSPSFGGFGQWVRTLLSHIAVYPTIILMMFLAHFFFWGFFTSSGLGLILKGFEWLASDGIFSQWTNLYQINTDLAATSSSVAFPGFSFATAGIFGFVLSFGIILLTPNVGNIIQSLIQGKPFPYGTAIGEAFGPAKYGAMAYGYRVAGALTEEQVLPPELRRIQGIIPEGWRRPAGKALETFLRGRK</sequence>
<keyword evidence="1" id="KW-0812">Transmembrane</keyword>
<proteinExistence type="predicted"/>
<evidence type="ECO:0000313" key="4">
    <source>
        <dbReference type="Proteomes" id="UP000033901"/>
    </source>
</evidence>
<feature type="transmembrane region" description="Helical" evidence="1">
    <location>
        <begin position="363"/>
        <end position="383"/>
    </location>
</feature>
<keyword evidence="1" id="KW-0472">Membrane</keyword>
<comment type="caution">
    <text evidence="3">The sequence shown here is derived from an EMBL/GenBank/DDBJ whole genome shotgun (WGS) entry which is preliminary data.</text>
</comment>